<keyword evidence="10" id="KW-1185">Reference proteome</keyword>
<feature type="transmembrane region" description="Helical" evidence="7">
    <location>
        <begin position="109"/>
        <end position="142"/>
    </location>
</feature>
<feature type="transmembrane region" description="Helical" evidence="7">
    <location>
        <begin position="251"/>
        <end position="269"/>
    </location>
</feature>
<organism evidence="9 10">
    <name type="scientific">Enterococcus rivorum</name>
    <dbReference type="NCBI Taxonomy" id="762845"/>
    <lineage>
        <taxon>Bacteria</taxon>
        <taxon>Bacillati</taxon>
        <taxon>Bacillota</taxon>
        <taxon>Bacilli</taxon>
        <taxon>Lactobacillales</taxon>
        <taxon>Enterococcaceae</taxon>
        <taxon>Enterococcus</taxon>
    </lineage>
</organism>
<feature type="transmembrane region" description="Helical" evidence="7">
    <location>
        <begin position="21"/>
        <end position="37"/>
    </location>
</feature>
<dbReference type="STRING" id="762845.BCR26_08115"/>
<dbReference type="PANTHER" id="PTHR40074:SF2">
    <property type="entry name" value="O-ACETYLTRANSFERASE WECH"/>
    <property type="match status" value="1"/>
</dbReference>
<dbReference type="RefSeq" id="WP_069697306.1">
    <property type="nucleotide sequence ID" value="NZ_JAGGMA010000010.1"/>
</dbReference>
<feature type="transmembrane region" description="Helical" evidence="7">
    <location>
        <begin position="154"/>
        <end position="174"/>
    </location>
</feature>
<evidence type="ECO:0000313" key="10">
    <source>
        <dbReference type="Proteomes" id="UP000095256"/>
    </source>
</evidence>
<evidence type="ECO:0000256" key="2">
    <source>
        <dbReference type="ARBA" id="ARBA00007400"/>
    </source>
</evidence>
<keyword evidence="4 7" id="KW-0812">Transmembrane</keyword>
<protein>
    <recommendedName>
        <fullName evidence="8">Acyltransferase 3 domain-containing protein</fullName>
    </recommendedName>
</protein>
<keyword evidence="6 7" id="KW-0472">Membrane</keyword>
<comment type="similarity">
    <text evidence="2">Belongs to the acyltransferase 3 family.</text>
</comment>
<comment type="subcellular location">
    <subcellularLocation>
        <location evidence="1">Cell membrane</location>
        <topology evidence="1">Multi-pass membrane protein</topology>
    </subcellularLocation>
</comment>
<dbReference type="GO" id="GO:0005886">
    <property type="term" value="C:plasma membrane"/>
    <property type="evidence" value="ECO:0007669"/>
    <property type="project" value="UniProtKB-SubCell"/>
</dbReference>
<dbReference type="PANTHER" id="PTHR40074">
    <property type="entry name" value="O-ACETYLTRANSFERASE WECH"/>
    <property type="match status" value="1"/>
</dbReference>
<feature type="transmembrane region" description="Helical" evidence="7">
    <location>
        <begin position="224"/>
        <end position="245"/>
    </location>
</feature>
<feature type="transmembrane region" description="Helical" evidence="7">
    <location>
        <begin position="346"/>
        <end position="370"/>
    </location>
</feature>
<evidence type="ECO:0000256" key="5">
    <source>
        <dbReference type="ARBA" id="ARBA00022989"/>
    </source>
</evidence>
<evidence type="ECO:0000313" key="9">
    <source>
        <dbReference type="EMBL" id="OEH83779.1"/>
    </source>
</evidence>
<feature type="transmembrane region" description="Helical" evidence="7">
    <location>
        <begin position="86"/>
        <end position="103"/>
    </location>
</feature>
<evidence type="ECO:0000256" key="1">
    <source>
        <dbReference type="ARBA" id="ARBA00004651"/>
    </source>
</evidence>
<feature type="domain" description="Acyltransferase 3" evidence="8">
    <location>
        <begin position="16"/>
        <end position="334"/>
    </location>
</feature>
<feature type="transmembrane region" description="Helical" evidence="7">
    <location>
        <begin position="43"/>
        <end position="65"/>
    </location>
</feature>
<dbReference type="GO" id="GO:0009246">
    <property type="term" value="P:enterobacterial common antigen biosynthetic process"/>
    <property type="evidence" value="ECO:0007669"/>
    <property type="project" value="TreeGrafter"/>
</dbReference>
<evidence type="ECO:0000256" key="6">
    <source>
        <dbReference type="ARBA" id="ARBA00023136"/>
    </source>
</evidence>
<keyword evidence="5 7" id="KW-1133">Transmembrane helix</keyword>
<feature type="transmembrane region" description="Helical" evidence="7">
    <location>
        <begin position="290"/>
        <end position="310"/>
    </location>
</feature>
<dbReference type="GO" id="GO:0016413">
    <property type="term" value="F:O-acetyltransferase activity"/>
    <property type="evidence" value="ECO:0007669"/>
    <property type="project" value="TreeGrafter"/>
</dbReference>
<dbReference type="Pfam" id="PF01757">
    <property type="entry name" value="Acyl_transf_3"/>
    <property type="match status" value="1"/>
</dbReference>
<evidence type="ECO:0000256" key="3">
    <source>
        <dbReference type="ARBA" id="ARBA00022475"/>
    </source>
</evidence>
<evidence type="ECO:0000259" key="8">
    <source>
        <dbReference type="Pfam" id="PF01757"/>
    </source>
</evidence>
<accession>A0A1E5L1J7</accession>
<reference evidence="9 10" key="1">
    <citation type="submission" date="2016-09" db="EMBL/GenBank/DDBJ databases">
        <authorList>
            <person name="Capua I."/>
            <person name="De Benedictis P."/>
            <person name="Joannis T."/>
            <person name="Lombin L.H."/>
            <person name="Cattoli G."/>
        </authorList>
    </citation>
    <scope>NUCLEOTIDE SEQUENCE [LARGE SCALE GENOMIC DNA]</scope>
    <source>
        <strain evidence="9 10">LMG 25899</strain>
    </source>
</reference>
<feature type="transmembrane region" description="Helical" evidence="7">
    <location>
        <begin position="186"/>
        <end position="212"/>
    </location>
</feature>
<evidence type="ECO:0000256" key="7">
    <source>
        <dbReference type="SAM" id="Phobius"/>
    </source>
</evidence>
<keyword evidence="3" id="KW-1003">Cell membrane</keyword>
<name>A0A1E5L1J7_9ENTE</name>
<proteinExistence type="inferred from homology"/>
<dbReference type="InterPro" id="IPR002656">
    <property type="entry name" value="Acyl_transf_3_dom"/>
</dbReference>
<dbReference type="Proteomes" id="UP000095256">
    <property type="component" value="Unassembled WGS sequence"/>
</dbReference>
<dbReference type="AlphaFoldDB" id="A0A1E5L1J7"/>
<sequence length="405" mass="47483">MDKLSLNAKLNNYKMVDVVKYLTAIMVICIHCSAIFPQEQLNFLIKNVVCRIAVPFFCVSSAYFVRKGSFHQENYLEKYIKTLGKTYFIWSLIFIPLGILWIYEHLQLSGFAIILAFIFGLIQVGTYYHLWYIPALIFSLYFIDKSLKYVSYKIMFVISTLLFVFGSLETYYGFLPQGVLKDTFDAVIHVFFTTRTGLLFGSIFVVTGYFIYDYQKQLSSLLKYVPSFTVLCGALLVAEGFFLYNFERLDMNFLLMLVPFSFFFFLWILSFPKEVKVDTRKIRELSKYYYFIHPVCILLIEEMGEVFKVVILQSGVISYVLIILLTHFLSTIIIELQKKSWKYSWILSASFLGMLVTVMVEILFFLFKVYSIEAKVEIAPCLWFISSLMIYFLLFKNQKLFKVLI</sequence>
<dbReference type="EMBL" id="MIEK01000003">
    <property type="protein sequence ID" value="OEH83779.1"/>
    <property type="molecule type" value="Genomic_DNA"/>
</dbReference>
<feature type="transmembrane region" description="Helical" evidence="7">
    <location>
        <begin position="316"/>
        <end position="334"/>
    </location>
</feature>
<evidence type="ECO:0000256" key="4">
    <source>
        <dbReference type="ARBA" id="ARBA00022692"/>
    </source>
</evidence>
<gene>
    <name evidence="9" type="ORF">BCR26_08115</name>
</gene>
<comment type="caution">
    <text evidence="9">The sequence shown here is derived from an EMBL/GenBank/DDBJ whole genome shotgun (WGS) entry which is preliminary data.</text>
</comment>
<feature type="transmembrane region" description="Helical" evidence="7">
    <location>
        <begin position="376"/>
        <end position="395"/>
    </location>
</feature>
<dbReference type="OrthoDB" id="5808342at2"/>